<dbReference type="Proteomes" id="UP000400924">
    <property type="component" value="Unassembled WGS sequence"/>
</dbReference>
<name>A0A5N8XCU9_9ACTN</name>
<reference evidence="2 3" key="1">
    <citation type="submission" date="2019-07" db="EMBL/GenBank/DDBJ databases">
        <title>New species of Amycolatopsis and Streptomyces.</title>
        <authorList>
            <person name="Duangmal K."/>
            <person name="Teo W.F.A."/>
            <person name="Lipun K."/>
        </authorList>
    </citation>
    <scope>NUCLEOTIDE SEQUENCE [LARGE SCALE GENOMIC DNA]</scope>
    <source>
        <strain evidence="2 3">NBRC 106415</strain>
    </source>
</reference>
<comment type="caution">
    <text evidence="2">The sequence shown here is derived from an EMBL/GenBank/DDBJ whole genome shotgun (WGS) entry which is preliminary data.</text>
</comment>
<organism evidence="2 3">
    <name type="scientific">Streptomyces spongiae</name>
    <dbReference type="NCBI Taxonomy" id="565072"/>
    <lineage>
        <taxon>Bacteria</taxon>
        <taxon>Bacillati</taxon>
        <taxon>Actinomycetota</taxon>
        <taxon>Actinomycetes</taxon>
        <taxon>Kitasatosporales</taxon>
        <taxon>Streptomycetaceae</taxon>
        <taxon>Streptomyces</taxon>
    </lineage>
</organism>
<proteinExistence type="predicted"/>
<keyword evidence="3" id="KW-1185">Reference proteome</keyword>
<evidence type="ECO:0000256" key="1">
    <source>
        <dbReference type="SAM" id="MobiDB-lite"/>
    </source>
</evidence>
<gene>
    <name evidence="2" type="ORF">FNH08_08825</name>
</gene>
<dbReference type="RefSeq" id="WP_152770840.1">
    <property type="nucleotide sequence ID" value="NZ_VJZC01000039.1"/>
</dbReference>
<evidence type="ECO:0000313" key="2">
    <source>
        <dbReference type="EMBL" id="MPY57272.1"/>
    </source>
</evidence>
<dbReference type="AlphaFoldDB" id="A0A5N8XCU9"/>
<sequence length="98" mass="10351">MATPEAVAEPIGFVLLGTPQSARRPTRESQLPLIGSSLRGGAALVGTDLVAPRDSLRSWPLPLSLTLPDSGEGPAFTTRRGPHRSRQGQIVAVSITKR</sequence>
<dbReference type="EMBL" id="VJZC01000039">
    <property type="protein sequence ID" value="MPY57272.1"/>
    <property type="molecule type" value="Genomic_DNA"/>
</dbReference>
<feature type="region of interest" description="Disordered" evidence="1">
    <location>
        <begin position="68"/>
        <end position="89"/>
    </location>
</feature>
<protein>
    <submittedName>
        <fullName evidence="2">Uncharacterized protein</fullName>
    </submittedName>
</protein>
<accession>A0A5N8XCU9</accession>
<evidence type="ECO:0000313" key="3">
    <source>
        <dbReference type="Proteomes" id="UP000400924"/>
    </source>
</evidence>